<dbReference type="EC" id="1.14.13.83" evidence="9"/>
<evidence type="ECO:0000256" key="6">
    <source>
        <dbReference type="ARBA" id="ARBA00023014"/>
    </source>
</evidence>
<reference evidence="9 10" key="1">
    <citation type="submission" date="2019-07" db="EMBL/GenBank/DDBJ databases">
        <title>Pseudomonas mangiferae sp. nov., isolated from bark of mango tree in Thailand.</title>
        <authorList>
            <person name="Srisuk N."/>
            <person name="Anurat P."/>
        </authorList>
    </citation>
    <scope>NUCLEOTIDE SEQUENCE [LARGE SCALE GENOMIC DNA]</scope>
    <source>
        <strain evidence="9 10">DMKU_BBB3-04</strain>
    </source>
</reference>
<evidence type="ECO:0000313" key="9">
    <source>
        <dbReference type="EMBL" id="TRX76672.1"/>
    </source>
</evidence>
<dbReference type="Gene3D" id="3.90.480.10">
    <property type="entry name" value="Sulfite Reductase Hemoprotein,Domain 2"/>
    <property type="match status" value="1"/>
</dbReference>
<dbReference type="InterPro" id="IPR036136">
    <property type="entry name" value="Nit/Sulf_reduc_fer-like_dom_sf"/>
</dbReference>
<dbReference type="GO" id="GO:0051539">
    <property type="term" value="F:4 iron, 4 sulfur cluster binding"/>
    <property type="evidence" value="ECO:0007669"/>
    <property type="project" value="UniProtKB-KW"/>
</dbReference>
<organism evidence="9 10">
    <name type="scientific">Pseudomonas mangiferae</name>
    <dbReference type="NCBI Taxonomy" id="2593654"/>
    <lineage>
        <taxon>Bacteria</taxon>
        <taxon>Pseudomonadati</taxon>
        <taxon>Pseudomonadota</taxon>
        <taxon>Gammaproteobacteria</taxon>
        <taxon>Pseudomonadales</taxon>
        <taxon>Pseudomonadaceae</taxon>
        <taxon>Pseudomonas</taxon>
    </lineage>
</organism>
<evidence type="ECO:0000259" key="7">
    <source>
        <dbReference type="Pfam" id="PF01077"/>
    </source>
</evidence>
<evidence type="ECO:0000256" key="2">
    <source>
        <dbReference type="ARBA" id="ARBA00022617"/>
    </source>
</evidence>
<keyword evidence="1" id="KW-0004">4Fe-4S</keyword>
<proteinExistence type="predicted"/>
<keyword evidence="2" id="KW-0349">Heme</keyword>
<dbReference type="InterPro" id="IPR005117">
    <property type="entry name" value="NiRdtase/SiRdtase_haem-b_fer"/>
</dbReference>
<evidence type="ECO:0000256" key="3">
    <source>
        <dbReference type="ARBA" id="ARBA00022723"/>
    </source>
</evidence>
<dbReference type="InterPro" id="IPR012798">
    <property type="entry name" value="Cbl_synth_CobG-like"/>
</dbReference>
<dbReference type="GO" id="GO:0043818">
    <property type="term" value="F:precorrin-3B synthase activity"/>
    <property type="evidence" value="ECO:0007669"/>
    <property type="project" value="UniProtKB-EC"/>
</dbReference>
<dbReference type="Pfam" id="PF03460">
    <property type="entry name" value="NIR_SIR_ferr"/>
    <property type="match status" value="2"/>
</dbReference>
<gene>
    <name evidence="9" type="primary">cobG</name>
    <name evidence="9" type="ORF">FM069_01225</name>
</gene>
<feature type="domain" description="Nitrite/Sulfite reductase ferredoxin-like" evidence="8">
    <location>
        <begin position="301"/>
        <end position="367"/>
    </location>
</feature>
<evidence type="ECO:0000313" key="10">
    <source>
        <dbReference type="Proteomes" id="UP000315235"/>
    </source>
</evidence>
<dbReference type="SUPFAM" id="SSF55124">
    <property type="entry name" value="Nitrite/Sulfite reductase N-terminal domain-like"/>
    <property type="match status" value="2"/>
</dbReference>
<keyword evidence="4 9" id="KW-0560">Oxidoreductase</keyword>
<dbReference type="EMBL" id="VJOY01000001">
    <property type="protein sequence ID" value="TRX76672.1"/>
    <property type="molecule type" value="Genomic_DNA"/>
</dbReference>
<evidence type="ECO:0000256" key="5">
    <source>
        <dbReference type="ARBA" id="ARBA00023004"/>
    </source>
</evidence>
<dbReference type="Gene3D" id="3.30.413.10">
    <property type="entry name" value="Sulfite Reductase Hemoprotein, domain 1"/>
    <property type="match status" value="2"/>
</dbReference>
<sequence length="483" mass="51072">MLADRLVGGRQVRWCDRQTDRTLNDRPLSTPALPTPRPSACPGLLRIVPARDGGICRVRLPGGRLDAASLRRLAEAAHRHASGVLEVTNRANLQVRGVRPERADALIRDLLDAGLGPRVAGADDVRNLLLSPAAGLDPQAGMDVRPLAQRLLQALENEPRFHGLSPKFALSLDGGETMAMLDHPHDLWLSALEGPDGQPLVAFGLAGCVPQAAGDPPALAAFPRAGVVEGVVTLLHLFLDLAESGVAGPDCTRMRHLLARLPASALLQRLRERLAVPLLERAWLATWRRAPAPMDAHIGIHPQRQAGLCLVGAAPWLGRVDAASLIALADLAERVGDGSLHFTPWQSLVLPNVPVAHAANALAGLEALGLATQPGAPATRLVACSGSAGCARAQADTKADALTLARRWPAGLSLPPLHFSGCPRSCAAAHVAPYTLLAIDAGHYDLFRRDAGHDGFGRRLARGLDLDAAVTRLAEEARSTPHD</sequence>
<dbReference type="PANTHER" id="PTHR32439">
    <property type="entry name" value="FERREDOXIN--NITRITE REDUCTASE, CHLOROPLASTIC"/>
    <property type="match status" value="1"/>
</dbReference>
<keyword evidence="5" id="KW-0408">Iron</keyword>
<evidence type="ECO:0000259" key="8">
    <source>
        <dbReference type="Pfam" id="PF03460"/>
    </source>
</evidence>
<dbReference type="AlphaFoldDB" id="A0A553H4H8"/>
<evidence type="ECO:0000256" key="4">
    <source>
        <dbReference type="ARBA" id="ARBA00023002"/>
    </source>
</evidence>
<dbReference type="GO" id="GO:0046872">
    <property type="term" value="F:metal ion binding"/>
    <property type="evidence" value="ECO:0007669"/>
    <property type="project" value="UniProtKB-KW"/>
</dbReference>
<dbReference type="Pfam" id="PF01077">
    <property type="entry name" value="NIR_SIR"/>
    <property type="match status" value="1"/>
</dbReference>
<feature type="domain" description="Nitrite/Sulfite reductase ferredoxin-like" evidence="8">
    <location>
        <begin position="51"/>
        <end position="112"/>
    </location>
</feature>
<dbReference type="SUPFAM" id="SSF56014">
    <property type="entry name" value="Nitrite and sulphite reductase 4Fe-4S domain-like"/>
    <property type="match status" value="2"/>
</dbReference>
<keyword evidence="10" id="KW-1185">Reference proteome</keyword>
<feature type="domain" description="Nitrite/sulphite reductase 4Fe-4S" evidence="7">
    <location>
        <begin position="122"/>
        <end position="276"/>
    </location>
</feature>
<name>A0A553H4H8_9PSED</name>
<evidence type="ECO:0000256" key="1">
    <source>
        <dbReference type="ARBA" id="ARBA00022485"/>
    </source>
</evidence>
<dbReference type="InterPro" id="IPR045854">
    <property type="entry name" value="NO2/SO3_Rdtase_4Fe4S_sf"/>
</dbReference>
<protein>
    <submittedName>
        <fullName evidence="9">Precorrin-3B synthase</fullName>
        <ecNumber evidence="9">1.14.13.83</ecNumber>
    </submittedName>
</protein>
<dbReference type="InterPro" id="IPR006067">
    <property type="entry name" value="NO2/SO3_Rdtase_4Fe4S_dom"/>
</dbReference>
<keyword evidence="3" id="KW-0479">Metal-binding</keyword>
<dbReference type="Proteomes" id="UP000315235">
    <property type="component" value="Unassembled WGS sequence"/>
</dbReference>
<keyword evidence="6" id="KW-0411">Iron-sulfur</keyword>
<dbReference type="OrthoDB" id="7459360at2"/>
<dbReference type="PANTHER" id="PTHR32439:SF9">
    <property type="entry name" value="BLR3264 PROTEIN"/>
    <property type="match status" value="1"/>
</dbReference>
<dbReference type="InterPro" id="IPR051329">
    <property type="entry name" value="NIR_SIR_4Fe-4S"/>
</dbReference>
<dbReference type="NCBIfam" id="TIGR02435">
    <property type="entry name" value="CobG"/>
    <property type="match status" value="1"/>
</dbReference>
<comment type="caution">
    <text evidence="9">The sequence shown here is derived from an EMBL/GenBank/DDBJ whole genome shotgun (WGS) entry which is preliminary data.</text>
</comment>
<dbReference type="GO" id="GO:0020037">
    <property type="term" value="F:heme binding"/>
    <property type="evidence" value="ECO:0007669"/>
    <property type="project" value="InterPro"/>
</dbReference>
<accession>A0A553H4H8</accession>